<evidence type="ECO:0000313" key="3">
    <source>
        <dbReference type="EMBL" id="KAL2347653.1"/>
    </source>
</evidence>
<proteinExistence type="inferred from homology"/>
<keyword evidence="4" id="KW-1185">Reference proteome</keyword>
<dbReference type="PANTHER" id="PTHR31338:SF16">
    <property type="entry name" value="POLYKETIDE CYCLASE_DEHYDRASE AND LIPID TRANSPORT SUPERFAMILY PROTEIN"/>
    <property type="match status" value="1"/>
</dbReference>
<dbReference type="Pfam" id="PF00407">
    <property type="entry name" value="Bet_v_1"/>
    <property type="match status" value="1"/>
</dbReference>
<evidence type="ECO:0000313" key="4">
    <source>
        <dbReference type="Proteomes" id="UP001603857"/>
    </source>
</evidence>
<dbReference type="Proteomes" id="UP001603857">
    <property type="component" value="Unassembled WGS sequence"/>
</dbReference>
<dbReference type="InterPro" id="IPR052006">
    <property type="entry name" value="MLP-like"/>
</dbReference>
<dbReference type="InterPro" id="IPR023393">
    <property type="entry name" value="START-like_dom_sf"/>
</dbReference>
<comment type="similarity">
    <text evidence="1">Belongs to the MLP family.</text>
</comment>
<comment type="caution">
    <text evidence="3">The sequence shown here is derived from an EMBL/GenBank/DDBJ whole genome shotgun (WGS) entry which is preliminary data.</text>
</comment>
<dbReference type="SUPFAM" id="SSF55961">
    <property type="entry name" value="Bet v1-like"/>
    <property type="match status" value="1"/>
</dbReference>
<sequence>MAQIYVLEERVQLKSCPEKFYNFLKTQNQNIPSNVHSEKLHAVEIHEGNWDTSGSVKLWKYSIEGKEEIFKDKVIMDEANKKITYVAEGGSVLELYKSYKAILKVENGILKLRIEYEKLNDDTPPPKRYQQFIINIVMDIDANLVKA</sequence>
<accession>A0ABD1NHP8</accession>
<dbReference type="InterPro" id="IPR000916">
    <property type="entry name" value="Bet_v_I/MLP"/>
</dbReference>
<dbReference type="PANTHER" id="PTHR31338">
    <property type="entry name" value="POLYKETIDE CYCLASE/DEHYDRASE AND LIPID TRANSPORT SUPERFAMILY PROTEIN"/>
    <property type="match status" value="1"/>
</dbReference>
<evidence type="ECO:0000259" key="2">
    <source>
        <dbReference type="SMART" id="SM01037"/>
    </source>
</evidence>
<gene>
    <name evidence="3" type="ORF">Fmac_001653</name>
</gene>
<name>A0ABD1NHP8_9FABA</name>
<dbReference type="AlphaFoldDB" id="A0ABD1NHP8"/>
<dbReference type="Gene3D" id="3.30.530.20">
    <property type="match status" value="1"/>
</dbReference>
<reference evidence="3 4" key="1">
    <citation type="submission" date="2024-08" db="EMBL/GenBank/DDBJ databases">
        <title>Insights into the chromosomal genome structure of Flemingia macrophylla.</title>
        <authorList>
            <person name="Ding Y."/>
            <person name="Zhao Y."/>
            <person name="Bi W."/>
            <person name="Wu M."/>
            <person name="Zhao G."/>
            <person name="Gong Y."/>
            <person name="Li W."/>
            <person name="Zhang P."/>
        </authorList>
    </citation>
    <scope>NUCLEOTIDE SEQUENCE [LARGE SCALE GENOMIC DNA]</scope>
    <source>
        <strain evidence="3">DYQJB</strain>
        <tissue evidence="3">Leaf</tissue>
    </source>
</reference>
<feature type="domain" description="Bet v I/Major latex protein" evidence="2">
    <location>
        <begin position="2"/>
        <end position="147"/>
    </location>
</feature>
<organism evidence="3 4">
    <name type="scientific">Flemingia macrophylla</name>
    <dbReference type="NCBI Taxonomy" id="520843"/>
    <lineage>
        <taxon>Eukaryota</taxon>
        <taxon>Viridiplantae</taxon>
        <taxon>Streptophyta</taxon>
        <taxon>Embryophyta</taxon>
        <taxon>Tracheophyta</taxon>
        <taxon>Spermatophyta</taxon>
        <taxon>Magnoliopsida</taxon>
        <taxon>eudicotyledons</taxon>
        <taxon>Gunneridae</taxon>
        <taxon>Pentapetalae</taxon>
        <taxon>rosids</taxon>
        <taxon>fabids</taxon>
        <taxon>Fabales</taxon>
        <taxon>Fabaceae</taxon>
        <taxon>Papilionoideae</taxon>
        <taxon>50 kb inversion clade</taxon>
        <taxon>NPAAA clade</taxon>
        <taxon>indigoferoid/millettioid clade</taxon>
        <taxon>Phaseoleae</taxon>
        <taxon>Flemingia</taxon>
    </lineage>
</organism>
<protein>
    <recommendedName>
        <fullName evidence="2">Bet v I/Major latex protein domain-containing protein</fullName>
    </recommendedName>
</protein>
<dbReference type="SMART" id="SM01037">
    <property type="entry name" value="Bet_v_1"/>
    <property type="match status" value="1"/>
</dbReference>
<evidence type="ECO:0000256" key="1">
    <source>
        <dbReference type="ARBA" id="ARBA00038242"/>
    </source>
</evidence>
<dbReference type="EMBL" id="JBGMDY010000001">
    <property type="protein sequence ID" value="KAL2347653.1"/>
    <property type="molecule type" value="Genomic_DNA"/>
</dbReference>